<name>A0A4P2THS2_9CAUD</name>
<dbReference type="EMBL" id="MH363700">
    <property type="protein sequence ID" value="AWY10176.1"/>
    <property type="molecule type" value="Genomic_DNA"/>
</dbReference>
<evidence type="ECO:0000313" key="2">
    <source>
        <dbReference type="Proteomes" id="UP000305753"/>
    </source>
</evidence>
<evidence type="ECO:0000313" key="1">
    <source>
        <dbReference type="EMBL" id="AWY10176.1"/>
    </source>
</evidence>
<proteinExistence type="predicted"/>
<protein>
    <submittedName>
        <fullName evidence="1">Baseplate tail tube cap protein</fullName>
    </submittedName>
</protein>
<organism evidence="1 2">
    <name type="scientific">Vibrio phage VP-1</name>
    <dbReference type="NCBI Taxonomy" id="2234088"/>
    <lineage>
        <taxon>Viruses</taxon>
        <taxon>Duplodnaviria</taxon>
        <taxon>Heunggongvirae</taxon>
        <taxon>Uroviricota</taxon>
        <taxon>Caudoviricetes</taxon>
        <taxon>Pantevenvirales</taxon>
        <taxon>Ackermannviridae</taxon>
        <taxon>Vapseptimavirus</taxon>
        <taxon>Vapseptimavirus VAP7</taxon>
    </lineage>
</organism>
<reference evidence="1 2" key="1">
    <citation type="submission" date="2018-05" db="EMBL/GenBank/DDBJ databases">
        <title>Whole genome sequencing of Vibrio phage VP-1.</title>
        <authorList>
            <person name="Nandita M."/>
            <person name="Bhat S.G."/>
        </authorList>
    </citation>
    <scope>NUCLEOTIDE SEQUENCE [LARGE SCALE GENOMIC DNA]</scope>
</reference>
<sequence length="326" mass="37089">MLNLKDKLFGRRQEVNLTRTQAKYNMLEPKTEVKQLVYPSNLLKASNGMGHFILFNFNYISGSQFKSKVNRIENGGNVQSPFAKPVVYDKQSNSTRSSMLKVHKRSEESVAIYMPENISTTYSADWQTTELGIAGRLIKATRNFDNLDLNDVGNTLTEEAKNLVTGAIQTLTPINAKDAAELLTGTISNPFVEVLFKGVNNREFNYQFKFVPKNENEARTVREIIRRFKFHMMPEYKYKQNDSSYLLHPSTVDVTFMKITDQGVGERNGWLHRMSTCAISNVSVDEAPEGYNVHHDDSPVATVMDITLIELEQLHKGRFLEPGDTF</sequence>
<accession>A0A4P2THS2</accession>
<dbReference type="Proteomes" id="UP000305753">
    <property type="component" value="Segment"/>
</dbReference>